<comment type="caution">
    <text evidence="6">The sequence shown here is derived from an EMBL/GenBank/DDBJ whole genome shotgun (WGS) entry which is preliminary data.</text>
</comment>
<keyword evidence="4" id="KW-0067">ATP-binding</keyword>
<evidence type="ECO:0000256" key="4">
    <source>
        <dbReference type="ARBA" id="ARBA00022840"/>
    </source>
</evidence>
<keyword evidence="7" id="KW-1185">Reference proteome</keyword>
<dbReference type="InterPro" id="IPR026082">
    <property type="entry name" value="ABCA"/>
</dbReference>
<dbReference type="SMART" id="SM00382">
    <property type="entry name" value="AAA"/>
    <property type="match status" value="1"/>
</dbReference>
<proteinExistence type="predicted"/>
<dbReference type="PROSITE" id="PS00211">
    <property type="entry name" value="ABC_TRANSPORTER_1"/>
    <property type="match status" value="1"/>
</dbReference>
<keyword evidence="1" id="KW-0813">Transport</keyword>
<dbReference type="GO" id="GO:0016020">
    <property type="term" value="C:membrane"/>
    <property type="evidence" value="ECO:0007669"/>
    <property type="project" value="InterPro"/>
</dbReference>
<dbReference type="InterPro" id="IPR003439">
    <property type="entry name" value="ABC_transporter-like_ATP-bd"/>
</dbReference>
<dbReference type="GO" id="GO:0005524">
    <property type="term" value="F:ATP binding"/>
    <property type="evidence" value="ECO:0007669"/>
    <property type="project" value="UniProtKB-KW"/>
</dbReference>
<dbReference type="PANTHER" id="PTHR19229:SF36">
    <property type="entry name" value="ATP-BINDING CASSETTE SUB-FAMILY A MEMBER 2"/>
    <property type="match status" value="1"/>
</dbReference>
<reference evidence="6" key="1">
    <citation type="journal article" date="2023" name="BMC Genomics">
        <title>Chromosome-level genome assemblies of Cutaneotrichosporon spp. (Trichosporonales, Basidiomycota) reveal imbalanced evolution between nucleotide sequences and chromosome synteny.</title>
        <authorList>
            <person name="Kobayashi Y."/>
            <person name="Kayamori A."/>
            <person name="Aoki K."/>
            <person name="Shiwa Y."/>
            <person name="Matsutani M."/>
            <person name="Fujita N."/>
            <person name="Sugita T."/>
            <person name="Iwasaki W."/>
            <person name="Tanaka N."/>
            <person name="Takashima M."/>
        </authorList>
    </citation>
    <scope>NUCLEOTIDE SEQUENCE</scope>
    <source>
        <strain evidence="6">HIS016</strain>
    </source>
</reference>
<dbReference type="InterPro" id="IPR027417">
    <property type="entry name" value="P-loop_NTPase"/>
</dbReference>
<accession>A0AAD3YAA9</accession>
<dbReference type="GO" id="GO:0005319">
    <property type="term" value="F:lipid transporter activity"/>
    <property type="evidence" value="ECO:0007669"/>
    <property type="project" value="TreeGrafter"/>
</dbReference>
<dbReference type="PROSITE" id="PS50893">
    <property type="entry name" value="ABC_TRANSPORTER_2"/>
    <property type="match status" value="2"/>
</dbReference>
<gene>
    <name evidence="6" type="ORF">CspeluHIS016_0112530</name>
</gene>
<evidence type="ECO:0000256" key="3">
    <source>
        <dbReference type="ARBA" id="ARBA00022741"/>
    </source>
</evidence>
<sequence>MASWEVAHLRTGWTKQSPEGDANTLLLVRLGTVNTFLWPFLAIAAERAVFGLPSIHSDTIPGFFDGLIARFKGVGLSDAGPMQPQTTVHISHLRKSYDSRRFFFFGRKRSVVAIEDRSFDVPSGEIFCLLGRNGAAKSTTLSIIPGFTPRSSGVVQYAPDLGVGIVKYLSSKLSGGQKRKLQLACAIAGGSKLLLLDEISSGLDPFSRHAILKVLADVRGSCLDDSSPATIADYFGDEIAILKAPGRLLAIDSPVALKTRLGDVHPVTSIVRAGLLSVNASKEHGRHLPLRQPDPVHGVQGMFAFALLVWVDWGYPLPRWVRRGGKVHAMDVEHSPDVLAEAARAPASNDALIVDHTKQFGNKVKPIVDDVTFGDTFALIGPKGAGKMMALDVVRRVERPTRGDVRVTSFSIVRRCNRARARRSACVPSTQQSACISPRPSTCGCMGGSRACRATRSAHDVYTLLAVSGLRDTADELASDLNGGNQRKISLACALIGDRPVIPIDKFSSGVDPFKKRQGLEELMRERADVMTTHSMEDVDAFSNRVAIIASKLLAVGTPVSLKSHFATYEVHAPAEDVHPLVTYLCENGLTRTASTEAVFLAIVRANNVKEENTEEVGEKKR</sequence>
<dbReference type="SUPFAM" id="SSF52540">
    <property type="entry name" value="P-loop containing nucleoside triphosphate hydrolases"/>
    <property type="match status" value="2"/>
</dbReference>
<dbReference type="GO" id="GO:0016887">
    <property type="term" value="F:ATP hydrolysis activity"/>
    <property type="evidence" value="ECO:0007669"/>
    <property type="project" value="InterPro"/>
</dbReference>
<keyword evidence="2" id="KW-0677">Repeat</keyword>
<dbReference type="GO" id="GO:0140359">
    <property type="term" value="F:ABC-type transporter activity"/>
    <property type="evidence" value="ECO:0007669"/>
    <property type="project" value="InterPro"/>
</dbReference>
<protein>
    <recommendedName>
        <fullName evidence="5">ABC transporter domain-containing protein</fullName>
    </recommendedName>
</protein>
<evidence type="ECO:0000313" key="7">
    <source>
        <dbReference type="Proteomes" id="UP001222932"/>
    </source>
</evidence>
<dbReference type="AlphaFoldDB" id="A0AAD3YAA9"/>
<reference evidence="6" key="2">
    <citation type="submission" date="2023-06" db="EMBL/GenBank/DDBJ databases">
        <authorList>
            <person name="Kobayashi Y."/>
            <person name="Kayamori A."/>
            <person name="Aoki K."/>
            <person name="Shiwa Y."/>
            <person name="Fujita N."/>
            <person name="Sugita T."/>
            <person name="Iwasaki W."/>
            <person name="Tanaka N."/>
            <person name="Takashima M."/>
        </authorList>
    </citation>
    <scope>NUCLEOTIDE SEQUENCE</scope>
    <source>
        <strain evidence="6">HIS016</strain>
    </source>
</reference>
<dbReference type="Proteomes" id="UP001222932">
    <property type="component" value="Unassembled WGS sequence"/>
</dbReference>
<evidence type="ECO:0000259" key="5">
    <source>
        <dbReference type="PROSITE" id="PS50893"/>
    </source>
</evidence>
<feature type="domain" description="ABC transporter" evidence="5">
    <location>
        <begin position="88"/>
        <end position="278"/>
    </location>
</feature>
<dbReference type="InterPro" id="IPR017871">
    <property type="entry name" value="ABC_transporter-like_CS"/>
</dbReference>
<dbReference type="EMBL" id="BTCM01000001">
    <property type="protein sequence ID" value="GMK54667.1"/>
    <property type="molecule type" value="Genomic_DNA"/>
</dbReference>
<dbReference type="Gene3D" id="3.40.50.300">
    <property type="entry name" value="P-loop containing nucleotide triphosphate hydrolases"/>
    <property type="match status" value="3"/>
</dbReference>
<evidence type="ECO:0000256" key="2">
    <source>
        <dbReference type="ARBA" id="ARBA00022737"/>
    </source>
</evidence>
<dbReference type="Pfam" id="PF00005">
    <property type="entry name" value="ABC_tran"/>
    <property type="match status" value="3"/>
</dbReference>
<dbReference type="PANTHER" id="PTHR19229">
    <property type="entry name" value="ATP-BINDING CASSETTE TRANSPORTER SUBFAMILY A ABCA"/>
    <property type="match status" value="1"/>
</dbReference>
<name>A0AAD3YAA9_9TREE</name>
<keyword evidence="3" id="KW-0547">Nucleotide-binding</keyword>
<evidence type="ECO:0000256" key="1">
    <source>
        <dbReference type="ARBA" id="ARBA00022448"/>
    </source>
</evidence>
<dbReference type="InterPro" id="IPR003593">
    <property type="entry name" value="AAA+_ATPase"/>
</dbReference>
<evidence type="ECO:0000313" key="6">
    <source>
        <dbReference type="EMBL" id="GMK54667.1"/>
    </source>
</evidence>
<organism evidence="6 7">
    <name type="scientific">Cutaneotrichosporon spelunceum</name>
    <dbReference type="NCBI Taxonomy" id="1672016"/>
    <lineage>
        <taxon>Eukaryota</taxon>
        <taxon>Fungi</taxon>
        <taxon>Dikarya</taxon>
        <taxon>Basidiomycota</taxon>
        <taxon>Agaricomycotina</taxon>
        <taxon>Tremellomycetes</taxon>
        <taxon>Trichosporonales</taxon>
        <taxon>Trichosporonaceae</taxon>
        <taxon>Cutaneotrichosporon</taxon>
    </lineage>
</organism>
<feature type="domain" description="ABC transporter" evidence="5">
    <location>
        <begin position="327"/>
        <end position="575"/>
    </location>
</feature>